<keyword evidence="5 6" id="KW-0472">Membrane</keyword>
<protein>
    <recommendedName>
        <fullName evidence="9">Lysylphosphatidylglycerol synthase-like protein</fullName>
    </recommendedName>
</protein>
<evidence type="ECO:0000313" key="7">
    <source>
        <dbReference type="EMBL" id="TYP77084.1"/>
    </source>
</evidence>
<dbReference type="Proteomes" id="UP000324376">
    <property type="component" value="Unassembled WGS sequence"/>
</dbReference>
<dbReference type="GO" id="GO:0005886">
    <property type="term" value="C:plasma membrane"/>
    <property type="evidence" value="ECO:0007669"/>
    <property type="project" value="UniProtKB-SubCell"/>
</dbReference>
<dbReference type="EMBL" id="VNHU01000001">
    <property type="protein sequence ID" value="TYP77084.1"/>
    <property type="molecule type" value="Genomic_DNA"/>
</dbReference>
<dbReference type="PANTHER" id="PTHR39087:SF2">
    <property type="entry name" value="UPF0104 MEMBRANE PROTEIN MJ1595"/>
    <property type="match status" value="1"/>
</dbReference>
<comment type="caution">
    <text evidence="7">The sequence shown here is derived from an EMBL/GenBank/DDBJ whole genome shotgun (WGS) entry which is preliminary data.</text>
</comment>
<dbReference type="PANTHER" id="PTHR39087">
    <property type="entry name" value="UPF0104 MEMBRANE PROTEIN MJ1595"/>
    <property type="match status" value="1"/>
</dbReference>
<keyword evidence="8" id="KW-1185">Reference proteome</keyword>
<proteinExistence type="predicted"/>
<dbReference type="NCBIfam" id="TIGR00374">
    <property type="entry name" value="flippase-like domain"/>
    <property type="match status" value="1"/>
</dbReference>
<evidence type="ECO:0000256" key="6">
    <source>
        <dbReference type="SAM" id="Phobius"/>
    </source>
</evidence>
<evidence type="ECO:0000256" key="1">
    <source>
        <dbReference type="ARBA" id="ARBA00004651"/>
    </source>
</evidence>
<accession>A0A5S5CCK0</accession>
<feature type="transmembrane region" description="Helical" evidence="6">
    <location>
        <begin position="214"/>
        <end position="232"/>
    </location>
</feature>
<keyword evidence="2" id="KW-1003">Cell membrane</keyword>
<dbReference type="InterPro" id="IPR022791">
    <property type="entry name" value="L-PG_synthase/AglD"/>
</dbReference>
<evidence type="ECO:0008006" key="9">
    <source>
        <dbReference type="Google" id="ProtNLM"/>
    </source>
</evidence>
<reference evidence="7 8" key="1">
    <citation type="submission" date="2019-07" db="EMBL/GenBank/DDBJ databases">
        <title>Genomic Encyclopedia of Archaeal and Bacterial Type Strains, Phase II (KMG-II): from individual species to whole genera.</title>
        <authorList>
            <person name="Goeker M."/>
        </authorList>
    </citation>
    <scope>NUCLEOTIDE SEQUENCE [LARGE SCALE GENOMIC DNA]</scope>
    <source>
        <strain evidence="7 8">DSM 17527</strain>
    </source>
</reference>
<feature type="transmembrane region" description="Helical" evidence="6">
    <location>
        <begin position="159"/>
        <end position="182"/>
    </location>
</feature>
<evidence type="ECO:0000313" key="8">
    <source>
        <dbReference type="Proteomes" id="UP000324376"/>
    </source>
</evidence>
<evidence type="ECO:0000256" key="3">
    <source>
        <dbReference type="ARBA" id="ARBA00022692"/>
    </source>
</evidence>
<feature type="transmembrane region" description="Helical" evidence="6">
    <location>
        <begin position="244"/>
        <end position="262"/>
    </location>
</feature>
<feature type="transmembrane region" description="Helical" evidence="6">
    <location>
        <begin position="12"/>
        <end position="30"/>
    </location>
</feature>
<dbReference type="Pfam" id="PF03706">
    <property type="entry name" value="LPG_synthase_TM"/>
    <property type="match status" value="1"/>
</dbReference>
<organism evidence="7 8">
    <name type="scientific">Aquimarina intermedia</name>
    <dbReference type="NCBI Taxonomy" id="350814"/>
    <lineage>
        <taxon>Bacteria</taxon>
        <taxon>Pseudomonadati</taxon>
        <taxon>Bacteroidota</taxon>
        <taxon>Flavobacteriia</taxon>
        <taxon>Flavobacteriales</taxon>
        <taxon>Flavobacteriaceae</taxon>
        <taxon>Aquimarina</taxon>
    </lineage>
</organism>
<keyword evidence="3 6" id="KW-0812">Transmembrane</keyword>
<feature type="transmembrane region" description="Helical" evidence="6">
    <location>
        <begin position="293"/>
        <end position="317"/>
    </location>
</feature>
<evidence type="ECO:0000256" key="4">
    <source>
        <dbReference type="ARBA" id="ARBA00022989"/>
    </source>
</evidence>
<dbReference type="AlphaFoldDB" id="A0A5S5CCK0"/>
<dbReference type="RefSeq" id="WP_148781109.1">
    <property type="nucleotide sequence ID" value="NZ_VNHU01000001.1"/>
</dbReference>
<gene>
    <name evidence="7" type="ORF">BD809_101232</name>
</gene>
<sequence>MNTKLKKILKITLPLALGVFLIWYSIYSATPDERQILWTAITNAEIEWVVLSVFLGMLSHISRAYRWQFLLDTIGSRTTFYNRFFAVMIGYLANMGVPRSGEILRGATLTTYEKVPFEKSFGTIVSERLVDFVMLLLITGIAFIWQFDLLYTYFDKKNINPFTSIAVLVALLLIGILVLKLLKKANHNLLIRIKSFAEGLLDGIKSVLRMKKKWSFLFHTLAIWILYILMIYVSKYAVSGTENLSFQAILATFVAGSFAMTVTNGGIGLYPIAIGAILLLFDIQQATGEALGWIIWGSQTLLILFLGSLSFILLPVLNKAK</sequence>
<comment type="subcellular location">
    <subcellularLocation>
        <location evidence="1">Cell membrane</location>
        <topology evidence="1">Multi-pass membrane protein</topology>
    </subcellularLocation>
</comment>
<keyword evidence="4 6" id="KW-1133">Transmembrane helix</keyword>
<name>A0A5S5CCK0_9FLAO</name>
<feature type="transmembrane region" description="Helical" evidence="6">
    <location>
        <begin position="36"/>
        <end position="58"/>
    </location>
</feature>
<feature type="transmembrane region" description="Helical" evidence="6">
    <location>
        <begin position="129"/>
        <end position="147"/>
    </location>
</feature>
<evidence type="ECO:0000256" key="2">
    <source>
        <dbReference type="ARBA" id="ARBA00022475"/>
    </source>
</evidence>
<evidence type="ECO:0000256" key="5">
    <source>
        <dbReference type="ARBA" id="ARBA00023136"/>
    </source>
</evidence>
<dbReference type="OrthoDB" id="9812094at2"/>